<sequence>MSIVRCFGCVVRVKPEKVDYYKQLHANPWPEVNAMIKACHLRNFSIYFKNDLLFSYLEYVGDDYDADQKKMVAHLETQAWWRETDPCQQPPDCEP</sequence>
<dbReference type="InterPro" id="IPR008000">
    <property type="entry name" value="Rham/fucose_mutarotase"/>
</dbReference>
<proteinExistence type="predicted"/>
<dbReference type="Pfam" id="PF05336">
    <property type="entry name" value="rhaM"/>
    <property type="match status" value="1"/>
</dbReference>
<protein>
    <submittedName>
        <fullName evidence="1">L-rhamnose mutarotase</fullName>
    </submittedName>
</protein>
<dbReference type="PANTHER" id="PTHR34389">
    <property type="entry name" value="L-RHAMNOSE MUTAROTASE"/>
    <property type="match status" value="1"/>
</dbReference>
<dbReference type="Gene3D" id="3.30.70.100">
    <property type="match status" value="1"/>
</dbReference>
<name>A0ABS5Y7T0_9GAMM</name>
<comment type="caution">
    <text evidence="1">The sequence shown here is derived from an EMBL/GenBank/DDBJ whole genome shotgun (WGS) entry which is preliminary data.</text>
</comment>
<dbReference type="PANTHER" id="PTHR34389:SF2">
    <property type="entry name" value="L-RHAMNOSE MUTAROTASE"/>
    <property type="match status" value="1"/>
</dbReference>
<dbReference type="Proteomes" id="UP000811282">
    <property type="component" value="Unassembled WGS sequence"/>
</dbReference>
<organism evidence="1 2">
    <name type="scientific">Candidatus Sodalis endolongispinus</name>
    <dbReference type="NCBI Taxonomy" id="2812662"/>
    <lineage>
        <taxon>Bacteria</taxon>
        <taxon>Pseudomonadati</taxon>
        <taxon>Pseudomonadota</taxon>
        <taxon>Gammaproteobacteria</taxon>
        <taxon>Enterobacterales</taxon>
        <taxon>Bruguierivoracaceae</taxon>
        <taxon>Sodalis</taxon>
    </lineage>
</organism>
<evidence type="ECO:0000313" key="1">
    <source>
        <dbReference type="EMBL" id="MBT9431033.1"/>
    </source>
</evidence>
<gene>
    <name evidence="1" type="ORF">JZM24_00545</name>
</gene>
<dbReference type="RefSeq" id="WP_215668215.1">
    <property type="nucleotide sequence ID" value="NZ_JAFJYC010000001.1"/>
</dbReference>
<reference evidence="1 2" key="1">
    <citation type="journal article" date="2021" name="Genome Biol. Evol.">
        <title>The evolution of interdependence in a four-way mealybug symbiosis.</title>
        <authorList>
            <person name="Garber A.I."/>
            <person name="Kupper M."/>
            <person name="Laetsch D.R."/>
            <person name="Weldon S.R."/>
            <person name="Ladinsky M.S."/>
            <person name="Bjorkman P.J."/>
            <person name="McCutcheon J.P."/>
        </authorList>
    </citation>
    <scope>NUCLEOTIDE SEQUENCE [LARGE SCALE GENOMIC DNA]</scope>
    <source>
        <strain evidence="1">SOD</strain>
    </source>
</reference>
<accession>A0ABS5Y7T0</accession>
<evidence type="ECO:0000313" key="2">
    <source>
        <dbReference type="Proteomes" id="UP000811282"/>
    </source>
</evidence>
<dbReference type="SUPFAM" id="SSF54909">
    <property type="entry name" value="Dimeric alpha+beta barrel"/>
    <property type="match status" value="1"/>
</dbReference>
<dbReference type="EMBL" id="JAFJYC010000001">
    <property type="protein sequence ID" value="MBT9431033.1"/>
    <property type="molecule type" value="Genomic_DNA"/>
</dbReference>
<keyword evidence="2" id="KW-1185">Reference proteome</keyword>
<dbReference type="InterPro" id="IPR011008">
    <property type="entry name" value="Dimeric_a/b-barrel"/>
</dbReference>